<dbReference type="EC" id="2.4.-.-" evidence="2"/>
<keyword evidence="2" id="KW-0808">Transferase</keyword>
<dbReference type="STRING" id="1642646.ING2E5A_0701"/>
<dbReference type="PANTHER" id="PTHR12526:SF584">
    <property type="entry name" value="GLYCOSYLTRANSFERASE"/>
    <property type="match status" value="1"/>
</dbReference>
<organism evidence="2 3">
    <name type="scientific">Petrimonas mucosa</name>
    <dbReference type="NCBI Taxonomy" id="1642646"/>
    <lineage>
        <taxon>Bacteria</taxon>
        <taxon>Pseudomonadati</taxon>
        <taxon>Bacteroidota</taxon>
        <taxon>Bacteroidia</taxon>
        <taxon>Bacteroidales</taxon>
        <taxon>Dysgonomonadaceae</taxon>
        <taxon>Petrimonas</taxon>
    </lineage>
</organism>
<proteinExistence type="predicted"/>
<dbReference type="InterPro" id="IPR001296">
    <property type="entry name" value="Glyco_trans_1"/>
</dbReference>
<dbReference type="Gene3D" id="3.40.50.2000">
    <property type="entry name" value="Glycogen Phosphorylase B"/>
    <property type="match status" value="2"/>
</dbReference>
<evidence type="ECO:0000313" key="2">
    <source>
        <dbReference type="EMBL" id="SCM56055.1"/>
    </source>
</evidence>
<dbReference type="RefSeq" id="WP_071136188.1">
    <property type="nucleotide sequence ID" value="NZ_LT608328.1"/>
</dbReference>
<accession>A0A1G4G4S5</accession>
<keyword evidence="2" id="KW-0328">Glycosyltransferase</keyword>
<dbReference type="EMBL" id="LT608328">
    <property type="protein sequence ID" value="SCM56055.1"/>
    <property type="molecule type" value="Genomic_DNA"/>
</dbReference>
<evidence type="ECO:0000259" key="1">
    <source>
        <dbReference type="Pfam" id="PF00534"/>
    </source>
</evidence>
<dbReference type="PANTHER" id="PTHR12526">
    <property type="entry name" value="GLYCOSYLTRANSFERASE"/>
    <property type="match status" value="1"/>
</dbReference>
<dbReference type="Proteomes" id="UP000178485">
    <property type="component" value="Chromosome i"/>
</dbReference>
<reference evidence="2 3" key="1">
    <citation type="submission" date="2016-08" db="EMBL/GenBank/DDBJ databases">
        <authorList>
            <person name="Seilhamer J.J."/>
        </authorList>
    </citation>
    <scope>NUCLEOTIDE SEQUENCE [LARGE SCALE GENOMIC DNA]</scope>
    <source>
        <strain evidence="2">ING2-E5A</strain>
    </source>
</reference>
<dbReference type="Pfam" id="PF00534">
    <property type="entry name" value="Glycos_transf_1"/>
    <property type="match status" value="1"/>
</dbReference>
<evidence type="ECO:0000313" key="3">
    <source>
        <dbReference type="Proteomes" id="UP000178485"/>
    </source>
</evidence>
<gene>
    <name evidence="2" type="ORF">ING2E5A_0701</name>
</gene>
<keyword evidence="3" id="KW-1185">Reference proteome</keyword>
<name>A0A1G4G4S5_9BACT</name>
<feature type="domain" description="Glycosyl transferase family 1" evidence="1">
    <location>
        <begin position="221"/>
        <end position="375"/>
    </location>
</feature>
<dbReference type="KEGG" id="pmuc:ING2E5A_0701"/>
<dbReference type="SUPFAM" id="SSF53756">
    <property type="entry name" value="UDP-Glycosyltransferase/glycogen phosphorylase"/>
    <property type="match status" value="1"/>
</dbReference>
<dbReference type="GO" id="GO:0016757">
    <property type="term" value="F:glycosyltransferase activity"/>
    <property type="evidence" value="ECO:0007669"/>
    <property type="project" value="UniProtKB-KW"/>
</dbReference>
<dbReference type="AlphaFoldDB" id="A0A1G4G4S5"/>
<protein>
    <submittedName>
        <fullName evidence="2">Putative glycosyltransferase HI_1698</fullName>
        <ecNumber evidence="2">2.4.-.-</ecNumber>
    </submittedName>
</protein>
<sequence>MKVLYVFGGIPPYANALLNKLVDKGVEIVVVIPPEKSAMIGKGVKVIDREEANYRVITDEEKKGVLNKAGFKHLVSILRDEKPDILVAGWPFFLQYFFQPRLRKVLKENNTKFVMREIPFQVPPYGKLGSYYREHPVFDEDMNLLSDGLLFCIRQWFVAKIRKYCYSHADGVLVYSSIGKDILPTYNIPEEMVFVTYNANDSDELLRIREELAGEEPCLPRNSRRVIHIGRLVKWKRVDLLIDAFSRVVRRFPDAELLVVGDGPELENLKKQARDLKIEERVVFTGGVYDNATIGRYLLASSVYVLAGMGGLSINDAMTFSLPVICSVCDGTEHDLVGDGVNGFLFRENDTADLSEKIIALFNDPLLRARMGERSFEIIRDKVNLDSVSDRYIAAFKSILSLCTG</sequence>